<organism evidence="1 2">
    <name type="scientific">Candidatus Fimadaptatus faecigallinarum</name>
    <dbReference type="NCBI Taxonomy" id="2840814"/>
    <lineage>
        <taxon>Bacteria</taxon>
        <taxon>Bacillati</taxon>
        <taxon>Bacillota</taxon>
        <taxon>Clostridia</taxon>
        <taxon>Eubacteriales</taxon>
        <taxon>Candidatus Fimadaptatus</taxon>
    </lineage>
</organism>
<proteinExistence type="predicted"/>
<gene>
    <name evidence="1" type="ORF">IAC59_08945</name>
</gene>
<dbReference type="InterPro" id="IPR038071">
    <property type="entry name" value="UROD/MetE-like_sf"/>
</dbReference>
<sequence length="412" mass="46778">MNTRDRDVLRSLAARVREIATPRHCADVSALYTSLNALKPQRPVVLINELPWNQLEAASDFLKLRCEGEFERGVETRLRRLLYQWDNFRCDMLVEPYYDIAHTVHIGSIGVEVEEDTLQYDAGNNIRSHSYHDMLPDEAALDKLHNPTIEVDAEADARNVERLEALFGDLLPVRLAGGMYVSHFSPWDDISMLRGAEPMLWDLADRPEFMHAIVRKLTDIALYKLDMAEKLGLIDPYQPLIHCTPGLAPELPGEMKDGRATRANIWGRGTAQIFASVSPAMHEEFDIEYAREYFDGFGLVYYGCCEPLDRKIDIVRKLPNLRKISITPWADVKRAAEQMGSDFVMARKPNPAMVAVPELDEAALRQEIGDTLDICRANAVPVEFVLKDISSCGHNPRNISRWAEIVMDMVTR</sequence>
<name>A0A9D1LSM8_9FIRM</name>
<evidence type="ECO:0000313" key="2">
    <source>
        <dbReference type="Proteomes" id="UP000824123"/>
    </source>
</evidence>
<dbReference type="EMBL" id="DVNK01000052">
    <property type="protein sequence ID" value="HIU47365.1"/>
    <property type="molecule type" value="Genomic_DNA"/>
</dbReference>
<dbReference type="Gene3D" id="3.20.20.210">
    <property type="match status" value="1"/>
</dbReference>
<reference evidence="1" key="2">
    <citation type="journal article" date="2021" name="PeerJ">
        <title>Extensive microbial diversity within the chicken gut microbiome revealed by metagenomics and culture.</title>
        <authorList>
            <person name="Gilroy R."/>
            <person name="Ravi A."/>
            <person name="Getino M."/>
            <person name="Pursley I."/>
            <person name="Horton D.L."/>
            <person name="Alikhan N.F."/>
            <person name="Baker D."/>
            <person name="Gharbi K."/>
            <person name="Hall N."/>
            <person name="Watson M."/>
            <person name="Adriaenssens E.M."/>
            <person name="Foster-Nyarko E."/>
            <person name="Jarju S."/>
            <person name="Secka A."/>
            <person name="Antonio M."/>
            <person name="Oren A."/>
            <person name="Chaudhuri R.R."/>
            <person name="La Ragione R."/>
            <person name="Hildebrand F."/>
            <person name="Pallen M.J."/>
        </authorList>
    </citation>
    <scope>NUCLEOTIDE SEQUENCE</scope>
    <source>
        <strain evidence="1">ChiSxjej2B14-8506</strain>
    </source>
</reference>
<dbReference type="Proteomes" id="UP000824123">
    <property type="component" value="Unassembled WGS sequence"/>
</dbReference>
<reference evidence="1" key="1">
    <citation type="submission" date="2020-10" db="EMBL/GenBank/DDBJ databases">
        <authorList>
            <person name="Gilroy R."/>
        </authorList>
    </citation>
    <scope>NUCLEOTIDE SEQUENCE</scope>
    <source>
        <strain evidence="1">ChiSxjej2B14-8506</strain>
    </source>
</reference>
<accession>A0A9D1LSM8</accession>
<protein>
    <recommendedName>
        <fullName evidence="3">Uroporphyrinogen decarboxylase (URO-D) domain-containing protein</fullName>
    </recommendedName>
</protein>
<evidence type="ECO:0008006" key="3">
    <source>
        <dbReference type="Google" id="ProtNLM"/>
    </source>
</evidence>
<evidence type="ECO:0000313" key="1">
    <source>
        <dbReference type="EMBL" id="HIU47365.1"/>
    </source>
</evidence>
<comment type="caution">
    <text evidence="1">The sequence shown here is derived from an EMBL/GenBank/DDBJ whole genome shotgun (WGS) entry which is preliminary data.</text>
</comment>
<dbReference type="AlphaFoldDB" id="A0A9D1LSM8"/>